<keyword evidence="4" id="KW-1185">Reference proteome</keyword>
<dbReference type="Pfam" id="PF12680">
    <property type="entry name" value="SnoaL_2"/>
    <property type="match status" value="1"/>
</dbReference>
<dbReference type="InterPro" id="IPR037401">
    <property type="entry name" value="SnoaL-like"/>
</dbReference>
<evidence type="ECO:0000313" key="4">
    <source>
        <dbReference type="Proteomes" id="UP001141259"/>
    </source>
</evidence>
<dbReference type="AlphaFoldDB" id="A0A9X2VRI9"/>
<accession>A0A9X2VRI9</accession>
<reference evidence="3" key="1">
    <citation type="submission" date="2022-08" db="EMBL/GenBank/DDBJ databases">
        <authorList>
            <person name="Tistechok S."/>
            <person name="Samborskyy M."/>
            <person name="Roman I."/>
        </authorList>
    </citation>
    <scope>NUCLEOTIDE SEQUENCE</scope>
    <source>
        <strain evidence="3">DSM 103496</strain>
    </source>
</reference>
<comment type="caution">
    <text evidence="3">The sequence shown here is derived from an EMBL/GenBank/DDBJ whole genome shotgun (WGS) entry which is preliminary data.</text>
</comment>
<protein>
    <submittedName>
        <fullName evidence="3">Nuclear transport factor 2 family protein</fullName>
    </submittedName>
</protein>
<feature type="domain" description="SnoaL-like" evidence="2">
    <location>
        <begin position="37"/>
        <end position="137"/>
    </location>
</feature>
<dbReference type="RefSeq" id="WP_259627046.1">
    <property type="nucleotide sequence ID" value="NZ_JANYMP010000019.1"/>
</dbReference>
<feature type="signal peptide" evidence="1">
    <location>
        <begin position="1"/>
        <end position="24"/>
    </location>
</feature>
<evidence type="ECO:0000313" key="3">
    <source>
        <dbReference type="EMBL" id="MCS7481555.1"/>
    </source>
</evidence>
<evidence type="ECO:0000259" key="2">
    <source>
        <dbReference type="Pfam" id="PF12680"/>
    </source>
</evidence>
<gene>
    <name evidence="3" type="ORF">NZH93_32265</name>
</gene>
<dbReference type="Proteomes" id="UP001141259">
    <property type="component" value="Unassembled WGS sequence"/>
</dbReference>
<dbReference type="CDD" id="cd00531">
    <property type="entry name" value="NTF2_like"/>
    <property type="match status" value="1"/>
</dbReference>
<organism evidence="3 4">
    <name type="scientific">Umezawaea endophytica</name>
    <dbReference type="NCBI Taxonomy" id="1654476"/>
    <lineage>
        <taxon>Bacteria</taxon>
        <taxon>Bacillati</taxon>
        <taxon>Actinomycetota</taxon>
        <taxon>Actinomycetes</taxon>
        <taxon>Pseudonocardiales</taxon>
        <taxon>Pseudonocardiaceae</taxon>
        <taxon>Umezawaea</taxon>
    </lineage>
</organism>
<dbReference type="InterPro" id="IPR032710">
    <property type="entry name" value="NTF2-like_dom_sf"/>
</dbReference>
<keyword evidence="1" id="KW-0732">Signal</keyword>
<dbReference type="Gene3D" id="3.10.450.50">
    <property type="match status" value="1"/>
</dbReference>
<sequence length="164" mass="17452">MKTNFLRRGLTVLLASAVSAVLMAGTSTGSHQRPDVVAQWAAAWNGTDPQALAKLFTHDAVYTDLGVNKVSTGRDGVAAWKYGTDQLIANAHVTVKGSFRSGDRIAAESTYSGHIKGAPTPFAVPMTTIFELRGTLIRADRDYYSLSTLLAQSGLPADWTPPTG</sequence>
<evidence type="ECO:0000256" key="1">
    <source>
        <dbReference type="SAM" id="SignalP"/>
    </source>
</evidence>
<proteinExistence type="predicted"/>
<name>A0A9X2VRI9_9PSEU</name>
<dbReference type="EMBL" id="JANYMP010000019">
    <property type="protein sequence ID" value="MCS7481555.1"/>
    <property type="molecule type" value="Genomic_DNA"/>
</dbReference>
<dbReference type="SUPFAM" id="SSF54427">
    <property type="entry name" value="NTF2-like"/>
    <property type="match status" value="1"/>
</dbReference>
<feature type="chain" id="PRO_5040981937" evidence="1">
    <location>
        <begin position="25"/>
        <end position="164"/>
    </location>
</feature>